<comment type="similarity">
    <text evidence="5">Belongs to the BCAP29/BCAP31 family.</text>
</comment>
<dbReference type="GO" id="GO:0070973">
    <property type="term" value="P:protein localization to endoplasmic reticulum exit site"/>
    <property type="evidence" value="ECO:0007669"/>
    <property type="project" value="UniProtKB-UniRule"/>
</dbReference>
<dbReference type="PANTHER" id="PTHR12701">
    <property type="entry name" value="BCR-ASSOCIATED PROTEIN, BAP"/>
    <property type="match status" value="1"/>
</dbReference>
<keyword evidence="2 5" id="KW-0812">Transmembrane</keyword>
<evidence type="ECO:0000313" key="8">
    <source>
        <dbReference type="Proteomes" id="UP000007148"/>
    </source>
</evidence>
<dbReference type="Proteomes" id="UP000007148">
    <property type="component" value="Unassembled WGS sequence"/>
</dbReference>
<feature type="transmembrane region" description="Helical" evidence="5">
    <location>
        <begin position="107"/>
        <end position="130"/>
    </location>
</feature>
<evidence type="ECO:0000313" key="7">
    <source>
        <dbReference type="EMBL" id="CCA66486.1"/>
    </source>
</evidence>
<dbReference type="GO" id="GO:0005789">
    <property type="term" value="C:endoplasmic reticulum membrane"/>
    <property type="evidence" value="ECO:0007669"/>
    <property type="project" value="UniProtKB-SubCell"/>
</dbReference>
<evidence type="ECO:0000256" key="1">
    <source>
        <dbReference type="ARBA" id="ARBA00004141"/>
    </source>
</evidence>
<keyword evidence="5" id="KW-0813">Transport</keyword>
<dbReference type="InterPro" id="IPR040463">
    <property type="entry name" value="BAP29/BAP31_N"/>
</dbReference>
<reference evidence="7 8" key="1">
    <citation type="journal article" date="2011" name="PLoS Pathog.">
        <title>Endophytic Life Strategies Decoded by Genome and Transcriptome Analyses of the Mutualistic Root Symbiont Piriformospora indica.</title>
        <authorList>
            <person name="Zuccaro A."/>
            <person name="Lahrmann U."/>
            <person name="Guldener U."/>
            <person name="Langen G."/>
            <person name="Pfiffi S."/>
            <person name="Biedenkopf D."/>
            <person name="Wong P."/>
            <person name="Samans B."/>
            <person name="Grimm C."/>
            <person name="Basiewicz M."/>
            <person name="Murat C."/>
            <person name="Martin F."/>
            <person name="Kogel K.H."/>
        </authorList>
    </citation>
    <scope>NUCLEOTIDE SEQUENCE [LARGE SCALE GENOMIC DNA]</scope>
    <source>
        <strain evidence="7 8">DSM 11827</strain>
    </source>
</reference>
<dbReference type="AlphaFoldDB" id="G4T5B1"/>
<evidence type="ECO:0000256" key="2">
    <source>
        <dbReference type="ARBA" id="ARBA00022692"/>
    </source>
</evidence>
<dbReference type="PANTHER" id="PTHR12701:SF20">
    <property type="entry name" value="ENDOPLASMIC RETICULUM TRANSMEMBRANE PROTEIN"/>
    <property type="match status" value="1"/>
</dbReference>
<organism evidence="7 8">
    <name type="scientific">Serendipita indica (strain DSM 11827)</name>
    <name type="common">Root endophyte fungus</name>
    <name type="synonym">Piriformospora indica</name>
    <dbReference type="NCBI Taxonomy" id="1109443"/>
    <lineage>
        <taxon>Eukaryota</taxon>
        <taxon>Fungi</taxon>
        <taxon>Dikarya</taxon>
        <taxon>Basidiomycota</taxon>
        <taxon>Agaricomycotina</taxon>
        <taxon>Agaricomycetes</taxon>
        <taxon>Sebacinales</taxon>
        <taxon>Serendipitaceae</taxon>
        <taxon>Serendipita</taxon>
    </lineage>
</organism>
<keyword evidence="4 5" id="KW-0472">Membrane</keyword>
<comment type="subcellular location">
    <subcellularLocation>
        <location evidence="5">Endoplasmic reticulum membrane</location>
        <topology evidence="5">Multi-pass membrane protein</topology>
    </subcellularLocation>
    <subcellularLocation>
        <location evidence="1">Membrane</location>
        <topology evidence="1">Multi-pass membrane protein</topology>
    </subcellularLocation>
</comment>
<evidence type="ECO:0000256" key="3">
    <source>
        <dbReference type="ARBA" id="ARBA00022989"/>
    </source>
</evidence>
<keyword evidence="8" id="KW-1185">Reference proteome</keyword>
<dbReference type="GO" id="GO:0006886">
    <property type="term" value="P:intracellular protein transport"/>
    <property type="evidence" value="ECO:0007669"/>
    <property type="project" value="UniProtKB-UniRule"/>
</dbReference>
<keyword evidence="5" id="KW-0256">Endoplasmic reticulum</keyword>
<dbReference type="InterPro" id="IPR008417">
    <property type="entry name" value="BAP29/BAP31"/>
</dbReference>
<dbReference type="InParanoid" id="G4T5B1"/>
<feature type="domain" description="BAP29/BAP31 transmembrane" evidence="6">
    <location>
        <begin position="1"/>
        <end position="136"/>
    </location>
</feature>
<protein>
    <recommendedName>
        <fullName evidence="5">Endoplasmic reticulum transmembrane protein</fullName>
    </recommendedName>
</protein>
<dbReference type="GO" id="GO:0006888">
    <property type="term" value="P:endoplasmic reticulum to Golgi vesicle-mediated transport"/>
    <property type="evidence" value="ECO:0007669"/>
    <property type="project" value="UniProtKB-UniRule"/>
</dbReference>
<comment type="function">
    <text evidence="5">May play a role in anterograde transport of membrane proteins from the endoplasmic reticulum to the Golgi.</text>
</comment>
<sequence length="187" mass="21016">MAIYYSLTFFLLAAEMVGFVFVLLPMPLAARKRLFKFLTESYIVGKIAYALKISFIFVAILFVDAVQRMIRITAEAEAAKTANAGVNHASAEVNIAARKFYAQRNTYLTGFCLFLSLCMTRTIQILVHLIRTEEELGTLKTKTASGSSKEIAVIEELKSKLRQRDQDIDRLTGEYQKLAGSSNKRLD</sequence>
<dbReference type="STRING" id="1109443.G4T5B1"/>
<keyword evidence="5" id="KW-0653">Protein transport</keyword>
<evidence type="ECO:0000259" key="6">
    <source>
        <dbReference type="Pfam" id="PF05529"/>
    </source>
</evidence>
<dbReference type="Pfam" id="PF05529">
    <property type="entry name" value="Bap31"/>
    <property type="match status" value="1"/>
</dbReference>
<dbReference type="OrthoDB" id="435607at2759"/>
<evidence type="ECO:0000256" key="4">
    <source>
        <dbReference type="ARBA" id="ARBA00023136"/>
    </source>
</evidence>
<dbReference type="HOGENOM" id="CLU_087648_0_1_1"/>
<dbReference type="OMA" id="FIDCINR"/>
<keyword evidence="3 5" id="KW-1133">Transmembrane helix</keyword>
<comment type="caution">
    <text evidence="7">The sequence shown here is derived from an EMBL/GenBank/DDBJ whole genome shotgun (WGS) entry which is preliminary data.</text>
</comment>
<gene>
    <name evidence="7" type="ORF">PIIN_00171</name>
</gene>
<feature type="transmembrane region" description="Helical" evidence="5">
    <location>
        <begin position="42"/>
        <end position="63"/>
    </location>
</feature>
<proteinExistence type="inferred from homology"/>
<evidence type="ECO:0000256" key="5">
    <source>
        <dbReference type="RuleBase" id="RU367026"/>
    </source>
</evidence>
<dbReference type="eggNOG" id="KOG1962">
    <property type="taxonomic scope" value="Eukaryota"/>
</dbReference>
<dbReference type="FunCoup" id="G4T5B1">
    <property type="interactions" value="182"/>
</dbReference>
<dbReference type="EMBL" id="CAFZ01000002">
    <property type="protein sequence ID" value="CCA66486.1"/>
    <property type="molecule type" value="Genomic_DNA"/>
</dbReference>
<keyword evidence="5" id="KW-0931">ER-Golgi transport</keyword>
<name>G4T5B1_SERID</name>
<feature type="transmembrane region" description="Helical" evidence="5">
    <location>
        <begin position="7"/>
        <end position="30"/>
    </location>
</feature>
<accession>G4T5B1</accession>